<keyword evidence="4" id="KW-0963">Cytoplasm</keyword>
<dbReference type="AlphaFoldDB" id="D3B7Q7"/>
<dbReference type="InterPro" id="IPR045864">
    <property type="entry name" value="aa-tRNA-synth_II/BPL/LPL"/>
</dbReference>
<dbReference type="GO" id="GO:0000049">
    <property type="term" value="F:tRNA binding"/>
    <property type="evidence" value="ECO:0007669"/>
    <property type="project" value="UniProtKB-KW"/>
</dbReference>
<evidence type="ECO:0000256" key="12">
    <source>
        <dbReference type="ARBA" id="ARBA00022917"/>
    </source>
</evidence>
<evidence type="ECO:0000256" key="5">
    <source>
        <dbReference type="ARBA" id="ARBA00022555"/>
    </source>
</evidence>
<evidence type="ECO:0000256" key="7">
    <source>
        <dbReference type="ARBA" id="ARBA00022723"/>
    </source>
</evidence>
<dbReference type="InterPro" id="IPR003156">
    <property type="entry name" value="DHHA1_dom"/>
</dbReference>
<evidence type="ECO:0000256" key="15">
    <source>
        <dbReference type="HAMAP-Rule" id="MF_03133"/>
    </source>
</evidence>
<dbReference type="InterPro" id="IPR023033">
    <property type="entry name" value="Ala_tRNA_ligase_euk/bac"/>
</dbReference>
<dbReference type="PANTHER" id="PTHR11777:SF38">
    <property type="entry name" value="ALANINE--TRNA LIGASE, CYTOPLASMIC"/>
    <property type="match status" value="1"/>
</dbReference>
<comment type="similarity">
    <text evidence="1">Belongs to the class-II aminoacyl-tRNA synthetase family. Alax-L subfamily.</text>
</comment>
<dbReference type="InterPro" id="IPR002318">
    <property type="entry name" value="Ala-tRNA-lgiase_IIc"/>
</dbReference>
<keyword evidence="8 15" id="KW-0547">Nucleotide-binding</keyword>
<protein>
    <recommendedName>
        <fullName evidence="3">Alanine--tRNA ligase</fullName>
        <ecNumber evidence="2">6.1.1.7</ecNumber>
    </recommendedName>
</protein>
<dbReference type="EC" id="6.1.1.7" evidence="2"/>
<dbReference type="InterPro" id="IPR018163">
    <property type="entry name" value="Thr/Ala-tRNA-synth_IIc_edit"/>
</dbReference>
<dbReference type="PANTHER" id="PTHR11777">
    <property type="entry name" value="ALANYL-TRNA SYNTHETASE"/>
    <property type="match status" value="1"/>
</dbReference>
<dbReference type="InterPro" id="IPR018165">
    <property type="entry name" value="Ala-tRNA-synth_IIc_core"/>
</dbReference>
<keyword evidence="12 15" id="KW-0648">Protein biosynthesis</keyword>
<dbReference type="Pfam" id="PF01411">
    <property type="entry name" value="tRNA-synt_2c"/>
    <property type="match status" value="1"/>
</dbReference>
<evidence type="ECO:0000256" key="2">
    <source>
        <dbReference type="ARBA" id="ARBA00013168"/>
    </source>
</evidence>
<keyword evidence="5 15" id="KW-0820">tRNA-binding</keyword>
<dbReference type="GO" id="GO:0005524">
    <property type="term" value="F:ATP binding"/>
    <property type="evidence" value="ECO:0007669"/>
    <property type="project" value="UniProtKB-UniRule"/>
</dbReference>
<dbReference type="SUPFAM" id="SSF55186">
    <property type="entry name" value="ThrRS/AlaRS common domain"/>
    <property type="match status" value="1"/>
</dbReference>
<dbReference type="SUPFAM" id="SSF50447">
    <property type="entry name" value="Translation proteins"/>
    <property type="match status" value="1"/>
</dbReference>
<dbReference type="Gene3D" id="3.30.930.10">
    <property type="entry name" value="Bira Bifunctional Protein, Domain 2"/>
    <property type="match status" value="1"/>
</dbReference>
<dbReference type="SUPFAM" id="SSF55681">
    <property type="entry name" value="Class II aaRS and biotin synthetases"/>
    <property type="match status" value="1"/>
</dbReference>
<dbReference type="Gene3D" id="3.30.980.10">
    <property type="entry name" value="Threonyl-trna Synthetase, Chain A, domain 2"/>
    <property type="match status" value="1"/>
</dbReference>
<dbReference type="Gene3D" id="2.40.30.130">
    <property type="match status" value="1"/>
</dbReference>
<dbReference type="InterPro" id="IPR018164">
    <property type="entry name" value="Ala-tRNA-synth_IIc_N"/>
</dbReference>
<comment type="domain">
    <text evidence="15">Consists of three domains; the N-terminal catalytic domain, the editing domain and the C-terminal C-Ala domain. The editing domain removes incorrectly charged amino acids, while the C-Ala domain, along with tRNA(Ala), serves as a bridge to cooperatively bring together the editing and aminoacylation centers thus stimulating deacylation of misacylated tRNAs.</text>
</comment>
<dbReference type="GO" id="GO:0005739">
    <property type="term" value="C:mitochondrion"/>
    <property type="evidence" value="ECO:0007669"/>
    <property type="project" value="TreeGrafter"/>
</dbReference>
<comment type="function">
    <text evidence="15">Catalyzes the attachment of alanine to tRNA(Ala) in a two-step reaction: alanine is first activated by ATP to form Ala-AMP and then transferred to the acceptor end of tRNA(Ala). Also edits incorrectly charged tRNA(Ala) via its editing domain.</text>
</comment>
<dbReference type="FunCoup" id="D3B7Q7">
    <property type="interactions" value="955"/>
</dbReference>
<feature type="binding site" evidence="15">
    <location>
        <position position="600"/>
    </location>
    <ligand>
        <name>Zn(2+)</name>
        <dbReference type="ChEBI" id="CHEBI:29105"/>
    </ligand>
</feature>
<evidence type="ECO:0000256" key="8">
    <source>
        <dbReference type="ARBA" id="ARBA00022741"/>
    </source>
</evidence>
<evidence type="ECO:0000256" key="4">
    <source>
        <dbReference type="ARBA" id="ARBA00022490"/>
    </source>
</evidence>
<keyword evidence="10 15" id="KW-0067">ATP-binding</keyword>
<dbReference type="STRING" id="670386.D3B7Q7"/>
<keyword evidence="9 15" id="KW-0862">Zinc</keyword>
<evidence type="ECO:0000256" key="10">
    <source>
        <dbReference type="ARBA" id="ARBA00022840"/>
    </source>
</evidence>
<dbReference type="InterPro" id="IPR018162">
    <property type="entry name" value="Ala-tRNA-ligase_IIc_anticod-bd"/>
</dbReference>
<keyword evidence="6 15" id="KW-0436">Ligase</keyword>
<evidence type="ECO:0000256" key="3">
    <source>
        <dbReference type="ARBA" id="ARBA00017959"/>
    </source>
</evidence>
<dbReference type="InterPro" id="IPR012947">
    <property type="entry name" value="tRNA_SAD"/>
</dbReference>
<gene>
    <name evidence="17" type="primary">alaS</name>
    <name evidence="17" type="ORF">PPL_04495</name>
</gene>
<dbReference type="PROSITE" id="PS50860">
    <property type="entry name" value="AA_TRNA_LIGASE_II_ALA"/>
    <property type="match status" value="1"/>
</dbReference>
<evidence type="ECO:0000259" key="16">
    <source>
        <dbReference type="PROSITE" id="PS50860"/>
    </source>
</evidence>
<dbReference type="SUPFAM" id="SSF101353">
    <property type="entry name" value="Putative anticodon-binding domain of alanyl-tRNA synthetase (AlaRS)"/>
    <property type="match status" value="1"/>
</dbReference>
<evidence type="ECO:0000313" key="18">
    <source>
        <dbReference type="Proteomes" id="UP000001396"/>
    </source>
</evidence>
<comment type="subunit">
    <text evidence="15">Monomer.</text>
</comment>
<dbReference type="Proteomes" id="UP000001396">
    <property type="component" value="Unassembled WGS sequence"/>
</dbReference>
<comment type="caution">
    <text evidence="17">The sequence shown here is derived from an EMBL/GenBank/DDBJ whole genome shotgun (WGS) entry which is preliminary data.</text>
</comment>
<dbReference type="GeneID" id="31359982"/>
<evidence type="ECO:0000256" key="1">
    <source>
        <dbReference type="ARBA" id="ARBA00008429"/>
    </source>
</evidence>
<evidence type="ECO:0000256" key="6">
    <source>
        <dbReference type="ARBA" id="ARBA00022598"/>
    </source>
</evidence>
<organism evidence="17 18">
    <name type="scientific">Heterostelium pallidum (strain ATCC 26659 / Pp 5 / PN500)</name>
    <name type="common">Cellular slime mold</name>
    <name type="synonym">Polysphondylium pallidum</name>
    <dbReference type="NCBI Taxonomy" id="670386"/>
    <lineage>
        <taxon>Eukaryota</taxon>
        <taxon>Amoebozoa</taxon>
        <taxon>Evosea</taxon>
        <taxon>Eumycetozoa</taxon>
        <taxon>Dictyostelia</taxon>
        <taxon>Acytosteliales</taxon>
        <taxon>Acytosteliaceae</taxon>
        <taxon>Heterostelium</taxon>
    </lineage>
</organism>
<dbReference type="CDD" id="cd00673">
    <property type="entry name" value="AlaRS_core"/>
    <property type="match status" value="1"/>
</dbReference>
<dbReference type="Pfam" id="PF02272">
    <property type="entry name" value="DHHA1"/>
    <property type="match status" value="1"/>
</dbReference>
<feature type="binding site" evidence="15">
    <location>
        <position position="604"/>
    </location>
    <ligand>
        <name>Zn(2+)</name>
        <dbReference type="ChEBI" id="CHEBI:29105"/>
    </ligand>
</feature>
<keyword evidence="11 15" id="KW-0694">RNA-binding</keyword>
<evidence type="ECO:0000256" key="13">
    <source>
        <dbReference type="ARBA" id="ARBA00023146"/>
    </source>
</evidence>
<dbReference type="Gene3D" id="3.10.310.40">
    <property type="match status" value="1"/>
</dbReference>
<proteinExistence type="inferred from homology"/>
<dbReference type="FunFam" id="3.30.980.10:FF:000004">
    <property type="entry name" value="Alanine--tRNA ligase, cytoplasmic"/>
    <property type="match status" value="1"/>
</dbReference>
<evidence type="ECO:0000256" key="14">
    <source>
        <dbReference type="ARBA" id="ARBA00048300"/>
    </source>
</evidence>
<dbReference type="RefSeq" id="XP_020434917.1">
    <property type="nucleotide sequence ID" value="XM_020575397.1"/>
</dbReference>
<dbReference type="PRINTS" id="PR00980">
    <property type="entry name" value="TRNASYNTHALA"/>
</dbReference>
<comment type="cofactor">
    <cofactor evidence="15">
        <name>Zn(2+)</name>
        <dbReference type="ChEBI" id="CHEBI:29105"/>
    </cofactor>
    <text evidence="15">Binds 1 zinc ion per subunit.</text>
</comment>
<evidence type="ECO:0000256" key="11">
    <source>
        <dbReference type="ARBA" id="ARBA00022884"/>
    </source>
</evidence>
<dbReference type="OMA" id="NKKDNFW"/>
<dbReference type="SMART" id="SM00863">
    <property type="entry name" value="tRNA_SAD"/>
    <property type="match status" value="1"/>
</dbReference>
<keyword evidence="13 15" id="KW-0030">Aminoacyl-tRNA synthetase</keyword>
<dbReference type="HAMAP" id="MF_00036_B">
    <property type="entry name" value="Ala_tRNA_synth_B"/>
    <property type="match status" value="1"/>
</dbReference>
<dbReference type="InterPro" id="IPR009000">
    <property type="entry name" value="Transl_B-barrel_sf"/>
</dbReference>
<dbReference type="GO" id="GO:0006419">
    <property type="term" value="P:alanyl-tRNA aminoacylation"/>
    <property type="evidence" value="ECO:0007669"/>
    <property type="project" value="InterPro"/>
</dbReference>
<keyword evidence="18" id="KW-1185">Reference proteome</keyword>
<feature type="binding site" evidence="15">
    <location>
        <position position="719"/>
    </location>
    <ligand>
        <name>Zn(2+)</name>
        <dbReference type="ChEBI" id="CHEBI:29105"/>
    </ligand>
</feature>
<dbReference type="GO" id="GO:0002161">
    <property type="term" value="F:aminoacyl-tRNA deacylase activity"/>
    <property type="evidence" value="ECO:0007669"/>
    <property type="project" value="TreeGrafter"/>
</dbReference>
<comment type="catalytic activity">
    <reaction evidence="14 15">
        <text>tRNA(Ala) + L-alanine + ATP = L-alanyl-tRNA(Ala) + AMP + diphosphate</text>
        <dbReference type="Rhea" id="RHEA:12540"/>
        <dbReference type="Rhea" id="RHEA-COMP:9657"/>
        <dbReference type="Rhea" id="RHEA-COMP:9923"/>
        <dbReference type="ChEBI" id="CHEBI:30616"/>
        <dbReference type="ChEBI" id="CHEBI:33019"/>
        <dbReference type="ChEBI" id="CHEBI:57972"/>
        <dbReference type="ChEBI" id="CHEBI:78442"/>
        <dbReference type="ChEBI" id="CHEBI:78497"/>
        <dbReference type="ChEBI" id="CHEBI:456215"/>
        <dbReference type="EC" id="6.1.1.7"/>
    </reaction>
</comment>
<accession>D3B7Q7</accession>
<reference evidence="17 18" key="1">
    <citation type="journal article" date="2011" name="Genome Res.">
        <title>Phylogeny-wide analysis of social amoeba genomes highlights ancient origins for complex intercellular communication.</title>
        <authorList>
            <person name="Heidel A.J."/>
            <person name="Lawal H.M."/>
            <person name="Felder M."/>
            <person name="Schilde C."/>
            <person name="Helps N.R."/>
            <person name="Tunggal B."/>
            <person name="Rivero F."/>
            <person name="John U."/>
            <person name="Schleicher M."/>
            <person name="Eichinger L."/>
            <person name="Platzer M."/>
            <person name="Noegel A.A."/>
            <person name="Schaap P."/>
            <person name="Gloeckner G."/>
        </authorList>
    </citation>
    <scope>NUCLEOTIDE SEQUENCE [LARGE SCALE GENOMIC DNA]</scope>
    <source>
        <strain evidence="18">ATCC 26659 / Pp 5 / PN500</strain>
    </source>
</reference>
<dbReference type="InterPro" id="IPR050058">
    <property type="entry name" value="Ala-tRNA_ligase"/>
</dbReference>
<dbReference type="FunFam" id="3.30.930.10:FF:000011">
    <property type="entry name" value="Alanine--tRNA ligase, cytoplasmic"/>
    <property type="match status" value="1"/>
</dbReference>
<feature type="domain" description="Alanyl-transfer RNA synthetases family profile" evidence="16">
    <location>
        <begin position="6"/>
        <end position="762"/>
    </location>
</feature>
<keyword evidence="7 15" id="KW-0479">Metal-binding</keyword>
<evidence type="ECO:0000256" key="9">
    <source>
        <dbReference type="ARBA" id="ARBA00022833"/>
    </source>
</evidence>
<feature type="binding site" evidence="15">
    <location>
        <position position="723"/>
    </location>
    <ligand>
        <name>Zn(2+)</name>
        <dbReference type="ChEBI" id="CHEBI:29105"/>
    </ligand>
</feature>
<dbReference type="GO" id="GO:0004813">
    <property type="term" value="F:alanine-tRNA ligase activity"/>
    <property type="evidence" value="ECO:0007669"/>
    <property type="project" value="UniProtKB-UniRule"/>
</dbReference>
<sequence>MTSSVPTVNEIRKTFIDFFVNKCEHTFVPSSQVVPHDDPTLLFANAGMNQFKPIFLGQADPRSEQAKLKRAANSQKCIRAGGKHNDLDDVGKDTYHHTFFEMLGNWSFGNYFKREAITWAWELLTDVYKLDKERLYASYFGGAADKGLEPDLEAKSIWEEFLPADRVLPFGMKENFWEMGDTGPCGPCSEIHFDKIEGRTGSQALVNADDPTLIEIWNLVFIQYNREADKSLRPLPNKHVDTGMGLERVTSIIQKVGTNYDTDIFGPIFTEIQKVTGFTEPYGGKVGKDDPEQVDMAYRVIADHIRTLTFSLADGAIPSSDGRGSVLRRILRRAIRYGKQKLKAPPGFFHRLVDVVVAHFGEFFPELRSRPQHIISVIESEEKMFERTLDKGILEFENILKKTSNGVISASHAHYLSSSFGFPIDLTTLMAEEKGVKVDLKGYEVLVEKFAEDSRRRQKEKKSELNLGAEPISILQKRSIQPTNDQYKYEQKEVQTVVKAIWTGKELIDQLTAEHKNTLVGVILESTNFYPEQGGQIYDIGNINFVDSQNTAFTVSDCKVFGGYVLHIGYISDDCDKLAVGDKVETTVDYTRRIPIMSNHTSTHMVNFALRQVLGSTVDQRGSLVDNTRLRFDFSSTKGMSKDELVKTDAIVNELIAKQLNVYCKDVELASAKKIYGLRAVFGEVYPDPVRVVSVGVDVNDLLANPSNTEWANYSIEFCGGTHIANSKEAELFTIVSEEAVSAGVRRLFAVTGTDASVVYDNNRKLETAFTDAAKLTGKDLKDHVPSLLALLESHPVSASKRIELLEKLNNLQTTVKKYFKELESSSISDSNKVVDEIIAQLTESKAPVHVGVINLGLNNSAITDAIKNVQKKCPDTAIMFVSPDQEKKKVCVLSIVPPTSTAASKGLTANGWVVKVAEQLGGKGGGKTDVAQGTGSQIENVDNAVEFAKDFAKKLSL</sequence>
<dbReference type="FunFam" id="3.10.310.40:FF:000002">
    <property type="entry name" value="alanine--tRNA ligase, cytoplasmic"/>
    <property type="match status" value="1"/>
</dbReference>
<dbReference type="InParanoid" id="D3B7Q7"/>
<evidence type="ECO:0000313" key="17">
    <source>
        <dbReference type="EMBL" id="EFA82800.1"/>
    </source>
</evidence>
<name>D3B7Q7_HETP5</name>
<dbReference type="EMBL" id="ADBJ01000018">
    <property type="protein sequence ID" value="EFA82800.1"/>
    <property type="molecule type" value="Genomic_DNA"/>
</dbReference>
<dbReference type="GO" id="GO:0008270">
    <property type="term" value="F:zinc ion binding"/>
    <property type="evidence" value="ECO:0007669"/>
    <property type="project" value="UniProtKB-UniRule"/>
</dbReference>
<dbReference type="Pfam" id="PF07973">
    <property type="entry name" value="tRNA_SAD"/>
    <property type="match status" value="1"/>
</dbReference>
<dbReference type="NCBIfam" id="TIGR00344">
    <property type="entry name" value="alaS"/>
    <property type="match status" value="1"/>
</dbReference>